<sequence>MSETQNRLICLIPHYNNPDALVRSLASIGPDEQCDVLVVDDGSARAPIAEAPARAAFRAQGVLRFLYLPQNRGIEHALNSGLNWILARGYTRVARLDCGDTNRPDRFARQMAFLDKHPDVALVGGAASMIDPQTRAEQFVLRHPTDHAAIVRTMRRNSAFIHPAVMFNADALATTGLYPLDAPAAEDYALFWQFVRHFQTANLPEVVIDYELDPGSISHSKRDTQLRSRLQLQWRHRAGGGLAAYAGMLRTLAILLLPYRLIFKLKARLRNKAQP</sequence>
<evidence type="ECO:0000256" key="4">
    <source>
        <dbReference type="SAM" id="Phobius"/>
    </source>
</evidence>
<evidence type="ECO:0000313" key="7">
    <source>
        <dbReference type="Proteomes" id="UP000037939"/>
    </source>
</evidence>
<comment type="caution">
    <text evidence="6">The sequence shown here is derived from an EMBL/GenBank/DDBJ whole genome shotgun (WGS) entry which is preliminary data.</text>
</comment>
<protein>
    <submittedName>
        <fullName evidence="6">Glycosyl transferase family 2</fullName>
    </submittedName>
</protein>
<dbReference type="SUPFAM" id="SSF53448">
    <property type="entry name" value="Nucleotide-diphospho-sugar transferases"/>
    <property type="match status" value="1"/>
</dbReference>
<evidence type="ECO:0000259" key="5">
    <source>
        <dbReference type="Pfam" id="PF00535"/>
    </source>
</evidence>
<evidence type="ECO:0000256" key="2">
    <source>
        <dbReference type="ARBA" id="ARBA00022676"/>
    </source>
</evidence>
<proteinExistence type="inferred from homology"/>
<dbReference type="Pfam" id="PF00535">
    <property type="entry name" value="Glycos_transf_2"/>
    <property type="match status" value="1"/>
</dbReference>
<name>A0A0N0XFJ7_9NEIS</name>
<keyword evidence="4" id="KW-1133">Transmembrane helix</keyword>
<dbReference type="InterPro" id="IPR001173">
    <property type="entry name" value="Glyco_trans_2-like"/>
</dbReference>
<dbReference type="InterPro" id="IPR050834">
    <property type="entry name" value="Glycosyltransf_2"/>
</dbReference>
<organism evidence="6 7">
    <name type="scientific">Amantichitinum ursilacus</name>
    <dbReference type="NCBI Taxonomy" id="857265"/>
    <lineage>
        <taxon>Bacteria</taxon>
        <taxon>Pseudomonadati</taxon>
        <taxon>Pseudomonadota</taxon>
        <taxon>Betaproteobacteria</taxon>
        <taxon>Neisseriales</taxon>
        <taxon>Chitinibacteraceae</taxon>
        <taxon>Amantichitinum</taxon>
    </lineage>
</organism>
<keyword evidence="4" id="KW-0812">Transmembrane</keyword>
<feature type="domain" description="Glycosyltransferase 2-like" evidence="5">
    <location>
        <begin position="11"/>
        <end position="127"/>
    </location>
</feature>
<gene>
    <name evidence="6" type="ORF">WG78_21460</name>
</gene>
<dbReference type="RefSeq" id="WP_053939861.1">
    <property type="nucleotide sequence ID" value="NZ_LAQT01000038.1"/>
</dbReference>
<evidence type="ECO:0000256" key="3">
    <source>
        <dbReference type="ARBA" id="ARBA00022679"/>
    </source>
</evidence>
<dbReference type="Gene3D" id="3.90.550.10">
    <property type="entry name" value="Spore Coat Polysaccharide Biosynthesis Protein SpsA, Chain A"/>
    <property type="match status" value="1"/>
</dbReference>
<dbReference type="OrthoDB" id="8553932at2"/>
<keyword evidence="7" id="KW-1185">Reference proteome</keyword>
<dbReference type="AlphaFoldDB" id="A0A0N0XFJ7"/>
<feature type="transmembrane region" description="Helical" evidence="4">
    <location>
        <begin position="242"/>
        <end position="262"/>
    </location>
</feature>
<dbReference type="PANTHER" id="PTHR43685">
    <property type="entry name" value="GLYCOSYLTRANSFERASE"/>
    <property type="match status" value="1"/>
</dbReference>
<keyword evidence="2" id="KW-0328">Glycosyltransferase</keyword>
<comment type="similarity">
    <text evidence="1">Belongs to the glycosyltransferase 2 family.</text>
</comment>
<dbReference type="Proteomes" id="UP000037939">
    <property type="component" value="Unassembled WGS sequence"/>
</dbReference>
<evidence type="ECO:0000313" key="6">
    <source>
        <dbReference type="EMBL" id="KPC49130.1"/>
    </source>
</evidence>
<dbReference type="PANTHER" id="PTHR43685:SF5">
    <property type="entry name" value="GLYCOSYLTRANSFERASE EPSE-RELATED"/>
    <property type="match status" value="1"/>
</dbReference>
<accession>A0A0N0XFJ7</accession>
<dbReference type="STRING" id="857265.WG78_21460"/>
<keyword evidence="4" id="KW-0472">Membrane</keyword>
<keyword evidence="3 6" id="KW-0808">Transferase</keyword>
<dbReference type="EMBL" id="LAQT01000038">
    <property type="protein sequence ID" value="KPC49130.1"/>
    <property type="molecule type" value="Genomic_DNA"/>
</dbReference>
<dbReference type="InterPro" id="IPR029044">
    <property type="entry name" value="Nucleotide-diphossugar_trans"/>
</dbReference>
<reference evidence="6 7" key="1">
    <citation type="submission" date="2015-07" db="EMBL/GenBank/DDBJ databases">
        <title>Draft genome sequence of the Amantichitinum ursilacus IGB-41, a new chitin-degrading bacterium.</title>
        <authorList>
            <person name="Kirstahler P."/>
            <person name="Guenther M."/>
            <person name="Grumaz C."/>
            <person name="Rupp S."/>
            <person name="Zibek S."/>
            <person name="Sohn K."/>
        </authorList>
    </citation>
    <scope>NUCLEOTIDE SEQUENCE [LARGE SCALE GENOMIC DNA]</scope>
    <source>
        <strain evidence="6 7">IGB-41</strain>
    </source>
</reference>
<evidence type="ECO:0000256" key="1">
    <source>
        <dbReference type="ARBA" id="ARBA00006739"/>
    </source>
</evidence>
<dbReference type="GO" id="GO:0016757">
    <property type="term" value="F:glycosyltransferase activity"/>
    <property type="evidence" value="ECO:0007669"/>
    <property type="project" value="UniProtKB-KW"/>
</dbReference>